<dbReference type="AlphaFoldDB" id="A0A6B0V6Z8"/>
<keyword evidence="1" id="KW-0812">Transmembrane</keyword>
<evidence type="ECO:0000256" key="1">
    <source>
        <dbReference type="SAM" id="Phobius"/>
    </source>
</evidence>
<keyword evidence="1" id="KW-1133">Transmembrane helix</keyword>
<feature type="transmembrane region" description="Helical" evidence="1">
    <location>
        <begin position="12"/>
        <end position="32"/>
    </location>
</feature>
<reference evidence="2" key="1">
    <citation type="submission" date="2019-12" db="EMBL/GenBank/DDBJ databases">
        <title>An insight into the sialome of adult female Ixodes ricinus ticks feeding for 6 days.</title>
        <authorList>
            <person name="Perner J."/>
            <person name="Ribeiro J.M.C."/>
        </authorList>
    </citation>
    <scope>NUCLEOTIDE SEQUENCE</scope>
    <source>
        <strain evidence="2">Semi-engorged</strain>
        <tissue evidence="2">Salivary glands</tissue>
    </source>
</reference>
<organism evidence="2">
    <name type="scientific">Ixodes ricinus</name>
    <name type="common">Common tick</name>
    <name type="synonym">Acarus ricinus</name>
    <dbReference type="NCBI Taxonomy" id="34613"/>
    <lineage>
        <taxon>Eukaryota</taxon>
        <taxon>Metazoa</taxon>
        <taxon>Ecdysozoa</taxon>
        <taxon>Arthropoda</taxon>
        <taxon>Chelicerata</taxon>
        <taxon>Arachnida</taxon>
        <taxon>Acari</taxon>
        <taxon>Parasitiformes</taxon>
        <taxon>Ixodida</taxon>
        <taxon>Ixodoidea</taxon>
        <taxon>Ixodidae</taxon>
        <taxon>Ixodinae</taxon>
        <taxon>Ixodes</taxon>
    </lineage>
</organism>
<dbReference type="EMBL" id="GIFC01015502">
    <property type="protein sequence ID" value="MXU97585.1"/>
    <property type="molecule type" value="Transcribed_RNA"/>
</dbReference>
<proteinExistence type="predicted"/>
<keyword evidence="1" id="KW-0472">Membrane</keyword>
<feature type="transmembrane region" description="Helical" evidence="1">
    <location>
        <begin position="62"/>
        <end position="85"/>
    </location>
</feature>
<accession>A0A6B0V6Z8</accession>
<evidence type="ECO:0000313" key="2">
    <source>
        <dbReference type="EMBL" id="MXU97585.1"/>
    </source>
</evidence>
<name>A0A6B0V6Z8_IXORI</name>
<protein>
    <submittedName>
        <fullName evidence="2">Uncharacterized protein</fullName>
    </submittedName>
</protein>
<sequence>MHAVGKLRLHVGAHGVLVGVAAVHAHVVHGVLGPSRRGRTDHLTLLTLRRGHHAVRRCPRRFLGCVQVCLFLRFPYVLLVSYPLVAEPIRHLRDGDAALPGEFLLGLLRRVRVAKVRVEILVQDLRRLLAEVASLSPCVEEPGPEDHDGLAGALLELHLDGVELLVDYLHHALDLLGRDRPRPTLLPQKVHHVRRELVARLLVLLQLLVVDLPDLCELGPVVGVLDGVLGLAPGGRRRRVGRRPGAAALLGTRHTLGDQHVVQPHQLRVRGLLFLRVP</sequence>